<evidence type="ECO:0000256" key="1">
    <source>
        <dbReference type="SAM" id="MobiDB-lite"/>
    </source>
</evidence>
<feature type="compositionally biased region" description="Polar residues" evidence="1">
    <location>
        <begin position="705"/>
        <end position="717"/>
    </location>
</feature>
<evidence type="ECO:0000313" key="5">
    <source>
        <dbReference type="RefSeq" id="XP_033783006.1"/>
    </source>
</evidence>
<feature type="region of interest" description="Disordered" evidence="1">
    <location>
        <begin position="651"/>
        <end position="770"/>
    </location>
</feature>
<dbReference type="GO" id="GO:0005813">
    <property type="term" value="C:centrosome"/>
    <property type="evidence" value="ECO:0007669"/>
    <property type="project" value="TreeGrafter"/>
</dbReference>
<dbReference type="GO" id="GO:0044782">
    <property type="term" value="P:cilium organization"/>
    <property type="evidence" value="ECO:0007669"/>
    <property type="project" value="TreeGrafter"/>
</dbReference>
<dbReference type="FunFam" id="3.80.10.10:FF:000070">
    <property type="entry name" value="Centrosomal protein of 78 kDa"/>
    <property type="match status" value="1"/>
</dbReference>
<feature type="compositionally biased region" description="Low complexity" evidence="1">
    <location>
        <begin position="694"/>
        <end position="704"/>
    </location>
</feature>
<dbReference type="SMART" id="SM00368">
    <property type="entry name" value="LRR_RI"/>
    <property type="match status" value="5"/>
</dbReference>
<keyword evidence="2" id="KW-1185">Reference proteome</keyword>
<feature type="compositionally biased region" description="Basic and acidic residues" evidence="1">
    <location>
        <begin position="651"/>
        <end position="669"/>
    </location>
</feature>
<dbReference type="GO" id="GO:0036064">
    <property type="term" value="C:ciliary basal body"/>
    <property type="evidence" value="ECO:0007669"/>
    <property type="project" value="TreeGrafter"/>
</dbReference>
<dbReference type="PANTHER" id="PTHR24110:SF3">
    <property type="entry name" value="CENTROSOMAL PROTEIN OF 78 KDA"/>
    <property type="match status" value="1"/>
</dbReference>
<dbReference type="RefSeq" id="XP_033783006.1">
    <property type="nucleotide sequence ID" value="XM_033927115.1"/>
</dbReference>
<evidence type="ECO:0000313" key="2">
    <source>
        <dbReference type="Proteomes" id="UP000515159"/>
    </source>
</evidence>
<protein>
    <submittedName>
        <fullName evidence="3 4">Centrosomal protein of 78 kDa isoform X1</fullName>
    </submittedName>
</protein>
<dbReference type="PRINTS" id="PR02062">
    <property type="entry name" value="CENTROSOME78"/>
</dbReference>
<dbReference type="CTD" id="84131"/>
<dbReference type="InterPro" id="IPR026212">
    <property type="entry name" value="Cep78"/>
</dbReference>
<dbReference type="RefSeq" id="XP_033782997.1">
    <property type="nucleotide sequence ID" value="XM_033927106.1"/>
</dbReference>
<evidence type="ECO:0000313" key="4">
    <source>
        <dbReference type="RefSeq" id="XP_033782997.1"/>
    </source>
</evidence>
<dbReference type="AlphaFoldDB" id="A0A6P8PGD5"/>
<dbReference type="SUPFAM" id="SSF52047">
    <property type="entry name" value="RNI-like"/>
    <property type="match status" value="1"/>
</dbReference>
<dbReference type="InterPro" id="IPR032675">
    <property type="entry name" value="LRR_dom_sf"/>
</dbReference>
<dbReference type="OrthoDB" id="78308at2759"/>
<feature type="compositionally biased region" description="Polar residues" evidence="1">
    <location>
        <begin position="736"/>
        <end position="758"/>
    </location>
</feature>
<sequence>MIDSVQIRRRGALDFASHYEYLCILQDTIPLQAVNANLDQGILDVNADRLKLVDWAPLLNTLKINKNLTSVIIRSSFQLTRRETDLAKYKKPFGRRSPSISSGDLTFQLCKAIKDCLCVSGALKKLELHGLPLQERDMITLAKGLSKNSSLEALSLPYCLIGDEGLETICKNIKNSTTIKTLNFTGCNLTWCGAEHMANLIKHQATKRHTEAWAESLRYRRPDLDCMAGLRRITLSYNNLIGDQGAAALSEPLVEDMWLKALDLRQCGISNEGAKTLLNALQSNMILMVLDIRENPLIDRALLKAVIEKVLVNAKGINSEFPWFRSPPSPKEASRIKQRKKMIVLGNGRKGKATIRIGNAFLHSPRFASKRNPAADEKCVPSKDLYSPEPLPPGVRGFLPWRTAERANRQRGFHGVTSIQSPFHKQTGAPVKETVESGSSSETEESGTGLDTFVHNTDDAKFSESASPLQYKRLQVELKKSELKLNEERRARIKSENHIIELEVENARLRRINLSLSQTLHKQTIASTILEDEGILESIETSFQKFHAFLDLLKDAGLGQLATMAGIDQSDFGLLGRPQMSSTLGKYTTRHSNAIHQKAQEYLKGNKALASDALLASREELELQATDQLHQLEDKKENIYVGFDIPREGQKIDNLHSPRINTSREEEFTKNITSSLGRSFSPSDSNKSHKSNSIKKSNGSAGSKIQHSTSQRHSSYGKTGVNDALVKAGEGDSKSKTPPVTRSDTTGSNSEIQENIYTVASLECESEGTV</sequence>
<reference evidence="3 4" key="1">
    <citation type="submission" date="2025-04" db="UniProtKB">
        <authorList>
            <consortium name="RefSeq"/>
        </authorList>
    </citation>
    <scope>IDENTIFICATION</scope>
</reference>
<name>A0A6P8PGD5_GEOSA</name>
<proteinExistence type="predicted"/>
<feature type="compositionally biased region" description="Low complexity" evidence="1">
    <location>
        <begin position="436"/>
        <end position="449"/>
    </location>
</feature>
<organism evidence="2 3">
    <name type="scientific">Geotrypetes seraphini</name>
    <name type="common">Gaboon caecilian</name>
    <name type="synonym">Caecilia seraphini</name>
    <dbReference type="NCBI Taxonomy" id="260995"/>
    <lineage>
        <taxon>Eukaryota</taxon>
        <taxon>Metazoa</taxon>
        <taxon>Chordata</taxon>
        <taxon>Craniata</taxon>
        <taxon>Vertebrata</taxon>
        <taxon>Euteleostomi</taxon>
        <taxon>Amphibia</taxon>
        <taxon>Gymnophiona</taxon>
        <taxon>Geotrypetes</taxon>
    </lineage>
</organism>
<dbReference type="InterPro" id="IPR001611">
    <property type="entry name" value="Leu-rich_rpt"/>
</dbReference>
<dbReference type="PANTHER" id="PTHR24110">
    <property type="entry name" value="CENTROSOMAL PROTEIN OF 78 KDA"/>
    <property type="match status" value="1"/>
</dbReference>
<dbReference type="GeneID" id="117351597"/>
<dbReference type="Proteomes" id="UP000515159">
    <property type="component" value="Chromosome 1"/>
</dbReference>
<accession>A0A6P8PGD5</accession>
<feature type="region of interest" description="Disordered" evidence="1">
    <location>
        <begin position="420"/>
        <end position="450"/>
    </location>
</feature>
<dbReference type="Gene3D" id="3.80.10.10">
    <property type="entry name" value="Ribonuclease Inhibitor"/>
    <property type="match status" value="2"/>
</dbReference>
<gene>
    <name evidence="3 4 5" type="primary">CEP78</name>
</gene>
<dbReference type="KEGG" id="gsh:117351597"/>
<dbReference type="Pfam" id="PF13516">
    <property type="entry name" value="LRR_6"/>
    <property type="match status" value="3"/>
</dbReference>
<dbReference type="RefSeq" id="XP_033782989.1">
    <property type="nucleotide sequence ID" value="XM_033927098.1"/>
</dbReference>
<evidence type="ECO:0000313" key="3">
    <source>
        <dbReference type="RefSeq" id="XP_033782989.1"/>
    </source>
</evidence>